<reference evidence="3" key="1">
    <citation type="submission" date="2015-07" db="EMBL/GenBank/DDBJ databases">
        <authorList>
            <person name="Graham D.E."/>
            <person name="Giannone R.J."/>
            <person name="Gulvik C.A."/>
            <person name="Hettich R.L."/>
            <person name="Klingeman D.M."/>
            <person name="Mahan K.M."/>
            <person name="Parry R.J."/>
            <person name="Spain J.C."/>
        </authorList>
    </citation>
    <scope>NUCLEOTIDE SEQUENCE [LARGE SCALE GENOMIC DNA]</scope>
    <source>
        <strain evidence="3">ATCC 27428</strain>
    </source>
</reference>
<dbReference type="Proteomes" id="UP000235945">
    <property type="component" value="Unassembled WGS sequence"/>
</dbReference>
<dbReference type="EMBL" id="LGUI01000002">
    <property type="protein sequence ID" value="PNE34532.1"/>
    <property type="molecule type" value="Genomic_DNA"/>
</dbReference>
<evidence type="ECO:0000313" key="2">
    <source>
        <dbReference type="EMBL" id="PNE34532.1"/>
    </source>
</evidence>
<comment type="caution">
    <text evidence="2">The sequence shown here is derived from an EMBL/GenBank/DDBJ whole genome shotgun (WGS) entry which is preliminary data.</text>
</comment>
<evidence type="ECO:0000313" key="4">
    <source>
        <dbReference type="Proteomes" id="UP000528608"/>
    </source>
</evidence>
<dbReference type="Proteomes" id="UP000528608">
    <property type="component" value="Unassembled WGS sequence"/>
</dbReference>
<dbReference type="AlphaFoldDB" id="A0A2N8P0I4"/>
<evidence type="ECO:0000313" key="1">
    <source>
        <dbReference type="EMBL" id="MBB5122004.1"/>
    </source>
</evidence>
<sequence>MYVLELLEAASLLAPDDASAGDALTADDVWDYLAHDQWETALRLLEELGGAGPLPVGFWESMTEAARELRMERGAAWCGWRAAEARSGIIRAELVLRPAAGTGRRLPLPGAGVLKPMWNIGNRAPDGGPALNIAALWVEDTPELPPGGTAVVRLLPLIPSRWRHLAPGDVLTMHEFTPVAGTATVLETRPPAEPAGVVPA</sequence>
<protein>
    <submittedName>
        <fullName evidence="2">Uncharacterized protein</fullName>
    </submittedName>
</protein>
<evidence type="ECO:0000313" key="3">
    <source>
        <dbReference type="Proteomes" id="UP000235945"/>
    </source>
</evidence>
<gene>
    <name evidence="2" type="ORF">AF335_08195</name>
    <name evidence="1" type="ORF">FHS36_005475</name>
</gene>
<organism evidence="2 3">
    <name type="scientific">Streptomyces eurocidicus</name>
    <name type="common">Streptoverticillium eurocidicus</name>
    <dbReference type="NCBI Taxonomy" id="66423"/>
    <lineage>
        <taxon>Bacteria</taxon>
        <taxon>Bacillati</taxon>
        <taxon>Actinomycetota</taxon>
        <taxon>Actinomycetes</taxon>
        <taxon>Kitasatosporales</taxon>
        <taxon>Streptomycetaceae</taxon>
        <taxon>Streptomyces</taxon>
    </lineage>
</organism>
<proteinExistence type="predicted"/>
<name>A0A2N8P0I4_STREU</name>
<keyword evidence="3" id="KW-1185">Reference proteome</keyword>
<dbReference type="EMBL" id="JACHJF010000023">
    <property type="protein sequence ID" value="MBB5122004.1"/>
    <property type="molecule type" value="Genomic_DNA"/>
</dbReference>
<dbReference type="OrthoDB" id="3472120at2"/>
<reference evidence="2" key="2">
    <citation type="submission" date="2015-07" db="EMBL/GenBank/DDBJ databases">
        <authorList>
            <person name="Noorani M."/>
        </authorList>
    </citation>
    <scope>NUCLEOTIDE SEQUENCE [LARGE SCALE GENOMIC DNA]</scope>
    <source>
        <strain evidence="2">ATCC 27428</strain>
    </source>
</reference>
<reference evidence="1 4" key="3">
    <citation type="submission" date="2020-08" db="EMBL/GenBank/DDBJ databases">
        <title>Genomic Encyclopedia of Type Strains, Phase III (KMG-III): the genomes of soil and plant-associated and newly described type strains.</title>
        <authorList>
            <person name="Whitman W."/>
        </authorList>
    </citation>
    <scope>NUCLEOTIDE SEQUENCE [LARGE SCALE GENOMIC DNA]</scope>
    <source>
        <strain evidence="1 4">CECT 3259</strain>
    </source>
</reference>
<dbReference type="RefSeq" id="WP_102917609.1">
    <property type="nucleotide sequence ID" value="NZ_JACHJF010000023.1"/>
</dbReference>
<accession>A0A2N8P0I4</accession>